<dbReference type="GeneTree" id="ENSGT00960000189987"/>
<reference evidence="1" key="1">
    <citation type="submission" date="2025-08" db="UniProtKB">
        <authorList>
            <consortium name="Ensembl"/>
        </authorList>
    </citation>
    <scope>IDENTIFICATION</scope>
</reference>
<proteinExistence type="predicted"/>
<keyword evidence="2" id="KW-1185">Reference proteome</keyword>
<accession>A0A8C6I930</accession>
<evidence type="ECO:0000313" key="2">
    <source>
        <dbReference type="Proteomes" id="UP000694415"/>
    </source>
</evidence>
<protein>
    <submittedName>
        <fullName evidence="1">Uncharacterized protein</fullName>
    </submittedName>
</protein>
<sequence length="56" mass="6078">MKTECRPQAKYSFISSLPLDLKNVVVPGVVAHAFNPSTREAEAGGFLSSRPAWSTK</sequence>
<reference evidence="1" key="2">
    <citation type="submission" date="2025-09" db="UniProtKB">
        <authorList>
            <consortium name="Ensembl"/>
        </authorList>
    </citation>
    <scope>IDENTIFICATION</scope>
</reference>
<dbReference type="AlphaFoldDB" id="A0A8C6I930"/>
<name>A0A8C6I930_MUSSI</name>
<organism evidence="1 2">
    <name type="scientific">Mus spicilegus</name>
    <name type="common">Mound-building mouse</name>
    <dbReference type="NCBI Taxonomy" id="10103"/>
    <lineage>
        <taxon>Eukaryota</taxon>
        <taxon>Metazoa</taxon>
        <taxon>Chordata</taxon>
        <taxon>Craniata</taxon>
        <taxon>Vertebrata</taxon>
        <taxon>Euteleostomi</taxon>
        <taxon>Mammalia</taxon>
        <taxon>Eutheria</taxon>
        <taxon>Euarchontoglires</taxon>
        <taxon>Glires</taxon>
        <taxon>Rodentia</taxon>
        <taxon>Myomorpha</taxon>
        <taxon>Muroidea</taxon>
        <taxon>Muridae</taxon>
        <taxon>Murinae</taxon>
        <taxon>Mus</taxon>
        <taxon>Mus</taxon>
    </lineage>
</organism>
<evidence type="ECO:0000313" key="1">
    <source>
        <dbReference type="Ensembl" id="ENSMSIP00000033720.1"/>
    </source>
</evidence>
<dbReference type="Proteomes" id="UP000694415">
    <property type="component" value="Unplaced"/>
</dbReference>
<dbReference type="Ensembl" id="ENSMSIT00000042486.1">
    <property type="protein sequence ID" value="ENSMSIP00000033720.1"/>
    <property type="gene ID" value="ENSMSIG00000028171.1"/>
</dbReference>